<dbReference type="RefSeq" id="XP_046065894.1">
    <property type="nucleotide sequence ID" value="XM_046212306.1"/>
</dbReference>
<dbReference type="CDD" id="cd12935">
    <property type="entry name" value="LEM_like"/>
    <property type="match status" value="1"/>
</dbReference>
<keyword evidence="2" id="KW-0597">Phosphoprotein</keyword>
<feature type="domain" description="HeH/LEM" evidence="9">
    <location>
        <begin position="19"/>
        <end position="51"/>
    </location>
</feature>
<dbReference type="GO" id="GO:0005637">
    <property type="term" value="C:nuclear inner membrane"/>
    <property type="evidence" value="ECO:0007669"/>
    <property type="project" value="UniProtKB-SubCell"/>
</dbReference>
<feature type="domain" description="Man1/Src1-like C-terminal" evidence="8">
    <location>
        <begin position="347"/>
        <end position="665"/>
    </location>
</feature>
<comment type="subcellular location">
    <subcellularLocation>
        <location evidence="1">Nucleus inner membrane</location>
    </subcellularLocation>
</comment>
<name>A0AAD4KIW1_9EURO</name>
<evidence type="ECO:0000256" key="2">
    <source>
        <dbReference type="ARBA" id="ARBA00022553"/>
    </source>
</evidence>
<gene>
    <name evidence="10" type="ORF">BGW36DRAFT_308141</name>
</gene>
<keyword evidence="6" id="KW-0539">Nucleus</keyword>
<evidence type="ECO:0000313" key="11">
    <source>
        <dbReference type="Proteomes" id="UP001201262"/>
    </source>
</evidence>
<dbReference type="GO" id="GO:0003682">
    <property type="term" value="F:chromatin binding"/>
    <property type="evidence" value="ECO:0007669"/>
    <property type="project" value="InterPro"/>
</dbReference>
<reference evidence="10" key="1">
    <citation type="submission" date="2021-12" db="EMBL/GenBank/DDBJ databases">
        <title>Convergent genome expansion in fungi linked to evolution of root-endophyte symbiosis.</title>
        <authorList>
            <consortium name="DOE Joint Genome Institute"/>
            <person name="Ke Y.-H."/>
            <person name="Bonito G."/>
            <person name="Liao H.-L."/>
            <person name="Looney B."/>
            <person name="Rojas-Flechas A."/>
            <person name="Nash J."/>
            <person name="Hameed K."/>
            <person name="Schadt C."/>
            <person name="Martin F."/>
            <person name="Crous P.W."/>
            <person name="Miettinen O."/>
            <person name="Magnuson J.K."/>
            <person name="Labbe J."/>
            <person name="Jacobson D."/>
            <person name="Doktycz M.J."/>
            <person name="Veneault-Fourrey C."/>
            <person name="Kuo A."/>
            <person name="Mondo S."/>
            <person name="Calhoun S."/>
            <person name="Riley R."/>
            <person name="Ohm R."/>
            <person name="LaButti K."/>
            <person name="Andreopoulos B."/>
            <person name="Pangilinan J."/>
            <person name="Nolan M."/>
            <person name="Tritt A."/>
            <person name="Clum A."/>
            <person name="Lipzen A."/>
            <person name="Daum C."/>
            <person name="Barry K."/>
            <person name="Grigoriev I.V."/>
            <person name="Vilgalys R."/>
        </authorList>
    </citation>
    <scope>NUCLEOTIDE SEQUENCE</scope>
    <source>
        <strain evidence="10">PMI_201</strain>
    </source>
</reference>
<evidence type="ECO:0000313" key="10">
    <source>
        <dbReference type="EMBL" id="KAH8689540.1"/>
    </source>
</evidence>
<evidence type="ECO:0000259" key="8">
    <source>
        <dbReference type="Pfam" id="PF09402"/>
    </source>
</evidence>
<dbReference type="PANTHER" id="PTHR47808">
    <property type="entry name" value="INNER NUCLEAR MEMBRANE PROTEIN HEH2-RELATED"/>
    <property type="match status" value="1"/>
</dbReference>
<dbReference type="InterPro" id="IPR025856">
    <property type="entry name" value="HeH/LEM_domain"/>
</dbReference>
<comment type="caution">
    <text evidence="10">The sequence shown here is derived from an EMBL/GenBank/DDBJ whole genome shotgun (WGS) entry which is preliminary data.</text>
</comment>
<dbReference type="Gene3D" id="1.10.10.1180">
    <property type="entry name" value="MAN1, winged-helix domain"/>
    <property type="match status" value="1"/>
</dbReference>
<evidence type="ECO:0000256" key="7">
    <source>
        <dbReference type="SAM" id="MobiDB-lite"/>
    </source>
</evidence>
<accession>A0AAD4KIW1</accession>
<feature type="region of interest" description="Disordered" evidence="7">
    <location>
        <begin position="686"/>
        <end position="717"/>
    </location>
</feature>
<organism evidence="10 11">
    <name type="scientific">Talaromyces proteolyticus</name>
    <dbReference type="NCBI Taxonomy" id="1131652"/>
    <lineage>
        <taxon>Eukaryota</taxon>
        <taxon>Fungi</taxon>
        <taxon>Dikarya</taxon>
        <taxon>Ascomycota</taxon>
        <taxon>Pezizomycotina</taxon>
        <taxon>Eurotiomycetes</taxon>
        <taxon>Eurotiomycetidae</taxon>
        <taxon>Eurotiales</taxon>
        <taxon>Trichocomaceae</taxon>
        <taxon>Talaromyces</taxon>
        <taxon>Talaromyces sect. Bacilispori</taxon>
    </lineage>
</organism>
<dbReference type="InterPro" id="IPR041885">
    <property type="entry name" value="MAN1_winged_helix_dom"/>
</dbReference>
<dbReference type="InterPro" id="IPR044780">
    <property type="entry name" value="Heh2/Src1"/>
</dbReference>
<dbReference type="InterPro" id="IPR036361">
    <property type="entry name" value="SAP_dom_sf"/>
</dbReference>
<proteinExistence type="predicted"/>
<feature type="compositionally biased region" description="Acidic residues" evidence="7">
    <location>
        <begin position="291"/>
        <end position="308"/>
    </location>
</feature>
<dbReference type="GO" id="GO:0005783">
    <property type="term" value="C:endoplasmic reticulum"/>
    <property type="evidence" value="ECO:0007669"/>
    <property type="project" value="TreeGrafter"/>
</dbReference>
<feature type="region of interest" description="Disordered" evidence="7">
    <location>
        <begin position="68"/>
        <end position="256"/>
    </location>
</feature>
<evidence type="ECO:0000259" key="9">
    <source>
        <dbReference type="Pfam" id="PF12949"/>
    </source>
</evidence>
<dbReference type="InterPro" id="IPR018996">
    <property type="entry name" value="Man1/Src1-like_C"/>
</dbReference>
<dbReference type="GO" id="GO:0071763">
    <property type="term" value="P:nuclear membrane organization"/>
    <property type="evidence" value="ECO:0007669"/>
    <property type="project" value="TreeGrafter"/>
</dbReference>
<keyword evidence="3" id="KW-0812">Transmembrane</keyword>
<feature type="compositionally biased region" description="Polar residues" evidence="7">
    <location>
        <begin position="72"/>
        <end position="84"/>
    </location>
</feature>
<protein>
    <submittedName>
        <fullName evidence="10">Sister chromatid separation protein</fullName>
    </submittedName>
</protein>
<dbReference type="Pfam" id="PF12949">
    <property type="entry name" value="HeH"/>
    <property type="match status" value="1"/>
</dbReference>
<dbReference type="GeneID" id="70242593"/>
<evidence type="ECO:0000256" key="6">
    <source>
        <dbReference type="ARBA" id="ARBA00023242"/>
    </source>
</evidence>
<sequence>MASGLDDLDYLSPDFDLGSLTVPRLRAILVSHDIPYPSSAKKSQLIKILEDEVLPKARKLLRERERVRRTSAGITDMSSQSNSEVNDEDIQERDSMPPPPTPSTVATTTGSRRGRSRQSTRASTVETEDSVISEATPKRRVRSSKSTRASDGNVTDENLFTPSIPDTTPQRRSTARKTRKSEAIPSLETIEQSPSIKTESRASSIFTDENPFQSGSSPTTFEQTPRARTVSGEAKRKSTPRVSAEGLSANEKRRSRVSGVPINVKQELTPRKSTFEFPISRLRTPTPKLEDEGEEEEEEEDDDDDVDVDEFTAEEQLALETADAQSNSAVARPSQKGLSYKLPSIVMLVLLASFGAWWRQEKIDIGFCGVGKPTWSLADTNVPEWARVLEPQCEPCPSHAYCYENFEVQCDNDFVLKHHPLSLNGFIPIPPTCEPDSEKTSRILSVANKAVEELRQRRAKYECGDGEEAKSPFIPEPELKEAVASQRRVKMSDAEFDELWAAAIGEIIAREEVTINEGPSYHTFASTSLSRLPVGCSFRRHLRLSLVAYRLPLSAVVLALTSLVYIRAQFIARKSDAARVPDLVGTTLDRLATQAALYARGEAPEPWVSIGQLRDDVLRSELRGSRREELWKRVRAVVEGNANVRAAVREGRGGDVARVWEWIGSLGNHIDGPRRESGRVRFSLSPADETLSAESEDKHIARSPRESRKWDEGRPIY</sequence>
<dbReference type="Pfam" id="PF09402">
    <property type="entry name" value="MSC"/>
    <property type="match status" value="1"/>
</dbReference>
<feature type="compositionally biased region" description="Basic and acidic residues" evidence="7">
    <location>
        <begin position="695"/>
        <end position="717"/>
    </location>
</feature>
<feature type="compositionally biased region" description="Polar residues" evidence="7">
    <location>
        <begin position="189"/>
        <end position="223"/>
    </location>
</feature>
<dbReference type="EMBL" id="JAJTJA010000015">
    <property type="protein sequence ID" value="KAH8689540.1"/>
    <property type="molecule type" value="Genomic_DNA"/>
</dbReference>
<dbReference type="GO" id="GO:0034399">
    <property type="term" value="C:nuclear periphery"/>
    <property type="evidence" value="ECO:0007669"/>
    <property type="project" value="TreeGrafter"/>
</dbReference>
<dbReference type="AlphaFoldDB" id="A0AAD4KIW1"/>
<feature type="compositionally biased region" description="Polar residues" evidence="7">
    <location>
        <begin position="146"/>
        <end position="172"/>
    </location>
</feature>
<feature type="region of interest" description="Disordered" evidence="7">
    <location>
        <begin position="279"/>
        <end position="308"/>
    </location>
</feature>
<evidence type="ECO:0000256" key="4">
    <source>
        <dbReference type="ARBA" id="ARBA00022989"/>
    </source>
</evidence>
<dbReference type="PANTHER" id="PTHR47808:SF2">
    <property type="entry name" value="LEM DOMAIN-CONTAINING PROTEIN 2"/>
    <property type="match status" value="1"/>
</dbReference>
<keyword evidence="5" id="KW-0472">Membrane</keyword>
<evidence type="ECO:0000256" key="1">
    <source>
        <dbReference type="ARBA" id="ARBA00004540"/>
    </source>
</evidence>
<keyword evidence="11" id="KW-1185">Reference proteome</keyword>
<dbReference type="Proteomes" id="UP001201262">
    <property type="component" value="Unassembled WGS sequence"/>
</dbReference>
<evidence type="ECO:0000256" key="5">
    <source>
        <dbReference type="ARBA" id="ARBA00023136"/>
    </source>
</evidence>
<keyword evidence="4" id="KW-1133">Transmembrane helix</keyword>
<dbReference type="Gene3D" id="1.10.720.30">
    <property type="entry name" value="SAP domain"/>
    <property type="match status" value="1"/>
</dbReference>
<evidence type="ECO:0000256" key="3">
    <source>
        <dbReference type="ARBA" id="ARBA00022692"/>
    </source>
</evidence>